<accession>A0A3M6TGZ6</accession>
<dbReference type="Proteomes" id="UP000275408">
    <property type="component" value="Unassembled WGS sequence"/>
</dbReference>
<protein>
    <recommendedName>
        <fullName evidence="1">Thioredoxin domain-containing protein 9</fullName>
    </recommendedName>
</protein>
<dbReference type="AlphaFoldDB" id="A0A3M6TGZ6"/>
<dbReference type="EMBL" id="RCHS01003618">
    <property type="protein sequence ID" value="RMX40494.1"/>
    <property type="molecule type" value="Genomic_DNA"/>
</dbReference>
<evidence type="ECO:0000256" key="2">
    <source>
        <dbReference type="SAM" id="MobiDB-lite"/>
    </source>
</evidence>
<reference evidence="4 5" key="1">
    <citation type="journal article" date="2018" name="Sci. Rep.">
        <title>Comparative analysis of the Pocillopora damicornis genome highlights role of immune system in coral evolution.</title>
        <authorList>
            <person name="Cunning R."/>
            <person name="Bay R.A."/>
            <person name="Gillette P."/>
            <person name="Baker A.C."/>
            <person name="Traylor-Knowles N."/>
        </authorList>
    </citation>
    <scope>NUCLEOTIDE SEQUENCE [LARGE SCALE GENOMIC DNA]</scope>
    <source>
        <strain evidence="4">RSMAS</strain>
        <tissue evidence="4">Whole animal</tissue>
    </source>
</reference>
<dbReference type="OrthoDB" id="10257948at2759"/>
<dbReference type="SUPFAM" id="SSF52833">
    <property type="entry name" value="Thioredoxin-like"/>
    <property type="match status" value="1"/>
</dbReference>
<dbReference type="PANTHER" id="PTHR21148">
    <property type="entry name" value="THIOREDOXIN DOMAIN-CONTAINING PROTEIN 9"/>
    <property type="match status" value="1"/>
</dbReference>
<feature type="domain" description="Thioredoxin" evidence="3">
    <location>
        <begin position="74"/>
        <end position="156"/>
    </location>
</feature>
<name>A0A3M6TGZ6_POCDA</name>
<dbReference type="STRING" id="46731.A0A3M6TGZ6"/>
<evidence type="ECO:0000256" key="1">
    <source>
        <dbReference type="ARBA" id="ARBA00026148"/>
    </source>
</evidence>
<feature type="compositionally biased region" description="Acidic residues" evidence="2">
    <location>
        <begin position="213"/>
        <end position="222"/>
    </location>
</feature>
<feature type="region of interest" description="Disordered" evidence="2">
    <location>
        <begin position="190"/>
        <end position="222"/>
    </location>
</feature>
<sequence length="222" mass="25939">MAGNIEHHIQNTLLQATKVMEEQIDSEIEKLDRMTSDEMEELREKRLEQLKKQEQQKREWLHKGHGQYNEIPGDKEFFKETKDSPRIVCHFFRDSTFRCKIVDKHLALLAPKHIEAKFVKVDAERCHFLVERLNIKVLPTILLIKDGKFLDRIVGFDELGGHDEFSTAMMEWRIARSGVINYSGDLSVPPDQANKKSSTTILKKSIRSRRDMDDDEDSEDDD</sequence>
<dbReference type="OMA" id="CVIAFID"/>
<dbReference type="Pfam" id="PF00085">
    <property type="entry name" value="Thioredoxin"/>
    <property type="match status" value="1"/>
</dbReference>
<dbReference type="CDD" id="cd02989">
    <property type="entry name" value="Phd_like_TxnDC9"/>
    <property type="match status" value="1"/>
</dbReference>
<dbReference type="InterPro" id="IPR036249">
    <property type="entry name" value="Thioredoxin-like_sf"/>
</dbReference>
<evidence type="ECO:0000259" key="3">
    <source>
        <dbReference type="Pfam" id="PF00085"/>
    </source>
</evidence>
<evidence type="ECO:0000313" key="4">
    <source>
        <dbReference type="EMBL" id="RMX40494.1"/>
    </source>
</evidence>
<comment type="caution">
    <text evidence="4">The sequence shown here is derived from an EMBL/GenBank/DDBJ whole genome shotgun (WGS) entry which is preliminary data.</text>
</comment>
<gene>
    <name evidence="4" type="ORF">pdam_00007501</name>
</gene>
<keyword evidence="5" id="KW-1185">Reference proteome</keyword>
<dbReference type="InterPro" id="IPR013766">
    <property type="entry name" value="Thioredoxin_domain"/>
</dbReference>
<organism evidence="4 5">
    <name type="scientific">Pocillopora damicornis</name>
    <name type="common">Cauliflower coral</name>
    <name type="synonym">Millepora damicornis</name>
    <dbReference type="NCBI Taxonomy" id="46731"/>
    <lineage>
        <taxon>Eukaryota</taxon>
        <taxon>Metazoa</taxon>
        <taxon>Cnidaria</taxon>
        <taxon>Anthozoa</taxon>
        <taxon>Hexacorallia</taxon>
        <taxon>Scleractinia</taxon>
        <taxon>Astrocoeniina</taxon>
        <taxon>Pocilloporidae</taxon>
        <taxon>Pocillopora</taxon>
    </lineage>
</organism>
<evidence type="ECO:0000313" key="5">
    <source>
        <dbReference type="Proteomes" id="UP000275408"/>
    </source>
</evidence>
<dbReference type="Gene3D" id="3.40.30.10">
    <property type="entry name" value="Glutaredoxin"/>
    <property type="match status" value="1"/>
</dbReference>
<proteinExistence type="predicted"/>